<dbReference type="AlphaFoldDB" id="A0A6A6C0E6"/>
<feature type="region of interest" description="Disordered" evidence="1">
    <location>
        <begin position="480"/>
        <end position="557"/>
    </location>
</feature>
<dbReference type="Proteomes" id="UP000799537">
    <property type="component" value="Unassembled WGS sequence"/>
</dbReference>
<feature type="compositionally biased region" description="Polar residues" evidence="1">
    <location>
        <begin position="223"/>
        <end position="235"/>
    </location>
</feature>
<feature type="compositionally biased region" description="Pro residues" evidence="1">
    <location>
        <begin position="592"/>
        <end position="606"/>
    </location>
</feature>
<feature type="compositionally biased region" description="Low complexity" evidence="1">
    <location>
        <begin position="203"/>
        <end position="222"/>
    </location>
</feature>
<sequence>MSNSTLQAQSKKQRLVELGRAIFKRQSGSNTISARSQRVFRATKAKGIWKNGLEKARQQWGKVRKHKRSTKRESTFDSIYPVGRTSRPIQHDFSQLYQDFTPEQSPFPPGGESNRTSAVSVTVTTPSPSNSQRDQGKRQSQYIVHNPDEPSPLFTGRLRPRPESVSIAQPPASMIGEAPSSPTTARTSSNTATNSDVSSKQWSSRMSPRSRWSLSGFSSGSPTPDTENFPGQVNPNEVAKKRKSKETRRDSNDILDGHPRSDRQRLSSQGEHTAVEVTLPLRRASIPPQTPSVLKPGRGASRPATMHFTPPKLSPVQESAFSSPDRNGFEQGPEIPPVAFPGTTMEGLRKSIYDIAGHPLENQHSCGRDEALDALEGKRPFKTAARLSTVRFGGSELSPVQESAFSSPDRSGFKHGPELPHIPYPDSTMGDLRDSLYDVGNTVPKAQPDAHIDTLAALEGKRPIVREPSQITDREVDSAMNANHARGYPGQGAYRTSKYEPFQKGKVQKPKPVPIATMGRSRTTTPNTPPRSSRGKQPADARVRENLEKAREEVDKKHKRLSEMLDHGVVVTPASVSMQGSSADGSSESPLEPNPDPVAAPRPPPITITRKPVAKQPSQKKPDVHKPLPTLPPTAPPSAGRLTLLETRLAALESQVATRPRAPLSNAAAAAGAAASLHSAIRAGSTVPRGPHRARASRKRDVHHEYVQPEQPSAGKILRDVVGLGRGVWWRL</sequence>
<feature type="region of interest" description="Disordered" evidence="1">
    <location>
        <begin position="308"/>
        <end position="328"/>
    </location>
</feature>
<dbReference type="RefSeq" id="XP_033661413.1">
    <property type="nucleotide sequence ID" value="XM_033809330.1"/>
</dbReference>
<evidence type="ECO:0000313" key="3">
    <source>
        <dbReference type="Proteomes" id="UP000799537"/>
    </source>
</evidence>
<dbReference type="GeneID" id="54562602"/>
<feature type="compositionally biased region" description="Low complexity" evidence="1">
    <location>
        <begin position="178"/>
        <end position="195"/>
    </location>
</feature>
<proteinExistence type="predicted"/>
<feature type="compositionally biased region" description="Low complexity" evidence="1">
    <location>
        <begin position="520"/>
        <end position="532"/>
    </location>
</feature>
<gene>
    <name evidence="2" type="ORF">M409DRAFT_29144</name>
</gene>
<feature type="compositionally biased region" description="Low complexity" evidence="1">
    <location>
        <begin position="113"/>
        <end position="131"/>
    </location>
</feature>
<feature type="region of interest" description="Disordered" evidence="1">
    <location>
        <begin position="99"/>
        <end position="272"/>
    </location>
</feature>
<feature type="region of interest" description="Disordered" evidence="1">
    <location>
        <begin position="399"/>
        <end position="430"/>
    </location>
</feature>
<keyword evidence="3" id="KW-1185">Reference proteome</keyword>
<feature type="region of interest" description="Disordered" evidence="1">
    <location>
        <begin position="577"/>
        <end position="639"/>
    </location>
</feature>
<feature type="compositionally biased region" description="Basic and acidic residues" evidence="1">
    <location>
        <begin position="537"/>
        <end position="557"/>
    </location>
</feature>
<name>A0A6A6C0E6_ZASCE</name>
<feature type="compositionally biased region" description="Basic and acidic residues" evidence="1">
    <location>
        <begin position="247"/>
        <end position="265"/>
    </location>
</feature>
<feature type="compositionally biased region" description="Polar residues" evidence="1">
    <location>
        <begin position="577"/>
        <end position="589"/>
    </location>
</feature>
<feature type="region of interest" description="Disordered" evidence="1">
    <location>
        <begin position="59"/>
        <end position="85"/>
    </location>
</feature>
<accession>A0A6A6C0E6</accession>
<reference evidence="2" key="1">
    <citation type="journal article" date="2020" name="Stud. Mycol.">
        <title>101 Dothideomycetes genomes: a test case for predicting lifestyles and emergence of pathogens.</title>
        <authorList>
            <person name="Haridas S."/>
            <person name="Albert R."/>
            <person name="Binder M."/>
            <person name="Bloem J."/>
            <person name="Labutti K."/>
            <person name="Salamov A."/>
            <person name="Andreopoulos B."/>
            <person name="Baker S."/>
            <person name="Barry K."/>
            <person name="Bills G."/>
            <person name="Bluhm B."/>
            <person name="Cannon C."/>
            <person name="Castanera R."/>
            <person name="Culley D."/>
            <person name="Daum C."/>
            <person name="Ezra D."/>
            <person name="Gonzalez J."/>
            <person name="Henrissat B."/>
            <person name="Kuo A."/>
            <person name="Liang C."/>
            <person name="Lipzen A."/>
            <person name="Lutzoni F."/>
            <person name="Magnuson J."/>
            <person name="Mondo S."/>
            <person name="Nolan M."/>
            <person name="Ohm R."/>
            <person name="Pangilinan J."/>
            <person name="Park H.-J."/>
            <person name="Ramirez L."/>
            <person name="Alfaro M."/>
            <person name="Sun H."/>
            <person name="Tritt A."/>
            <person name="Yoshinaga Y."/>
            <person name="Zwiers L.-H."/>
            <person name="Turgeon B."/>
            <person name="Goodwin S."/>
            <person name="Spatafora J."/>
            <person name="Crous P."/>
            <person name="Grigoriev I."/>
        </authorList>
    </citation>
    <scope>NUCLEOTIDE SEQUENCE</scope>
    <source>
        <strain evidence="2">ATCC 36951</strain>
    </source>
</reference>
<protein>
    <submittedName>
        <fullName evidence="2">Uncharacterized protein</fullName>
    </submittedName>
</protein>
<evidence type="ECO:0000313" key="2">
    <source>
        <dbReference type="EMBL" id="KAF2160524.1"/>
    </source>
</evidence>
<feature type="compositionally biased region" description="Polar residues" evidence="1">
    <location>
        <begin position="399"/>
        <end position="409"/>
    </location>
</feature>
<organism evidence="2 3">
    <name type="scientific">Zasmidium cellare ATCC 36951</name>
    <dbReference type="NCBI Taxonomy" id="1080233"/>
    <lineage>
        <taxon>Eukaryota</taxon>
        <taxon>Fungi</taxon>
        <taxon>Dikarya</taxon>
        <taxon>Ascomycota</taxon>
        <taxon>Pezizomycotina</taxon>
        <taxon>Dothideomycetes</taxon>
        <taxon>Dothideomycetidae</taxon>
        <taxon>Mycosphaerellales</taxon>
        <taxon>Mycosphaerellaceae</taxon>
        <taxon>Zasmidium</taxon>
    </lineage>
</organism>
<feature type="compositionally biased region" description="Polar residues" evidence="1">
    <location>
        <begin position="316"/>
        <end position="325"/>
    </location>
</feature>
<evidence type="ECO:0000256" key="1">
    <source>
        <dbReference type="SAM" id="MobiDB-lite"/>
    </source>
</evidence>
<dbReference type="EMBL" id="ML993626">
    <property type="protein sequence ID" value="KAF2160524.1"/>
    <property type="molecule type" value="Genomic_DNA"/>
</dbReference>